<protein>
    <submittedName>
        <fullName evidence="2">Uncharacterized protein</fullName>
    </submittedName>
</protein>
<dbReference type="EMBL" id="NIZV01000016">
    <property type="protein sequence ID" value="RSM19022.1"/>
    <property type="molecule type" value="Genomic_DNA"/>
</dbReference>
<dbReference type="Proteomes" id="UP000288429">
    <property type="component" value="Unassembled WGS sequence"/>
</dbReference>
<sequence length="112" mass="11881">MLLSPSSALQGVSWTLAAYTSAAKGPGTRSAVAPHQDQEGQGPAGAGERSAVLLSAPEVVPFRPEKEKGTSIALFDAAVQLLLLLPWGQDAEVEYRRVEYGRVSEGWNGRMS</sequence>
<proteinExistence type="predicted"/>
<dbReference type="AlphaFoldDB" id="A0A428UXN0"/>
<accession>A0A428UXN0</accession>
<evidence type="ECO:0000313" key="2">
    <source>
        <dbReference type="EMBL" id="RSM19022.1"/>
    </source>
</evidence>
<reference evidence="2 3" key="1">
    <citation type="submission" date="2017-06" db="EMBL/GenBank/DDBJ databases">
        <title>Cmopartive genomic analysis of Ambrosia Fusariam Clade fungi.</title>
        <authorList>
            <person name="Stajich J.E."/>
            <person name="Carrillo J."/>
            <person name="Kijimoto T."/>
            <person name="Eskalen A."/>
            <person name="O'Donnell K."/>
            <person name="Kasson M."/>
        </authorList>
    </citation>
    <scope>NUCLEOTIDE SEQUENCE [LARGE SCALE GENOMIC DNA]</scope>
    <source>
        <strain evidence="2 3">NRRL 20438</strain>
    </source>
</reference>
<feature type="region of interest" description="Disordered" evidence="1">
    <location>
        <begin position="25"/>
        <end position="50"/>
    </location>
</feature>
<gene>
    <name evidence="2" type="ORF">CDV31_002153</name>
</gene>
<name>A0A428UXN0_9HYPO</name>
<evidence type="ECO:0000313" key="3">
    <source>
        <dbReference type="Proteomes" id="UP000288429"/>
    </source>
</evidence>
<comment type="caution">
    <text evidence="2">The sequence shown here is derived from an EMBL/GenBank/DDBJ whole genome shotgun (WGS) entry which is preliminary data.</text>
</comment>
<keyword evidence="3" id="KW-1185">Reference proteome</keyword>
<organism evidence="2 3">
    <name type="scientific">Fusarium ambrosium</name>
    <dbReference type="NCBI Taxonomy" id="131363"/>
    <lineage>
        <taxon>Eukaryota</taxon>
        <taxon>Fungi</taxon>
        <taxon>Dikarya</taxon>
        <taxon>Ascomycota</taxon>
        <taxon>Pezizomycotina</taxon>
        <taxon>Sordariomycetes</taxon>
        <taxon>Hypocreomycetidae</taxon>
        <taxon>Hypocreales</taxon>
        <taxon>Nectriaceae</taxon>
        <taxon>Fusarium</taxon>
        <taxon>Fusarium solani species complex</taxon>
    </lineage>
</organism>
<evidence type="ECO:0000256" key="1">
    <source>
        <dbReference type="SAM" id="MobiDB-lite"/>
    </source>
</evidence>